<protein>
    <submittedName>
        <fullName evidence="1">Uncharacterized protein</fullName>
    </submittedName>
</protein>
<proteinExistence type="predicted"/>
<gene>
    <name evidence="1" type="ORF">S06H3_66631</name>
</gene>
<name>X1QNB0_9ZZZZ</name>
<evidence type="ECO:0000313" key="1">
    <source>
        <dbReference type="EMBL" id="GAI69738.1"/>
    </source>
</evidence>
<organism evidence="1">
    <name type="scientific">marine sediment metagenome</name>
    <dbReference type="NCBI Taxonomy" id="412755"/>
    <lineage>
        <taxon>unclassified sequences</taxon>
        <taxon>metagenomes</taxon>
        <taxon>ecological metagenomes</taxon>
    </lineage>
</organism>
<sequence length="52" mass="6279">RMTSDTYPSEEEQLAIIAVTNQKYPTPKKYPKPRDSYDHWRVKSWFHRPDAL</sequence>
<dbReference type="EMBL" id="BARV01045527">
    <property type="protein sequence ID" value="GAI69738.1"/>
    <property type="molecule type" value="Genomic_DNA"/>
</dbReference>
<reference evidence="1" key="1">
    <citation type="journal article" date="2014" name="Front. Microbiol.">
        <title>High frequency of phylogenetically diverse reductive dehalogenase-homologous genes in deep subseafloor sedimentary metagenomes.</title>
        <authorList>
            <person name="Kawai M."/>
            <person name="Futagami T."/>
            <person name="Toyoda A."/>
            <person name="Takaki Y."/>
            <person name="Nishi S."/>
            <person name="Hori S."/>
            <person name="Arai W."/>
            <person name="Tsubouchi T."/>
            <person name="Morono Y."/>
            <person name="Uchiyama I."/>
            <person name="Ito T."/>
            <person name="Fujiyama A."/>
            <person name="Inagaki F."/>
            <person name="Takami H."/>
        </authorList>
    </citation>
    <scope>NUCLEOTIDE SEQUENCE</scope>
    <source>
        <strain evidence="1">Expedition CK06-06</strain>
    </source>
</reference>
<dbReference type="AlphaFoldDB" id="X1QNB0"/>
<feature type="non-terminal residue" evidence="1">
    <location>
        <position position="52"/>
    </location>
</feature>
<feature type="non-terminal residue" evidence="1">
    <location>
        <position position="1"/>
    </location>
</feature>
<comment type="caution">
    <text evidence="1">The sequence shown here is derived from an EMBL/GenBank/DDBJ whole genome shotgun (WGS) entry which is preliminary data.</text>
</comment>
<accession>X1QNB0</accession>